<protein>
    <recommendedName>
        <fullName evidence="3">Nucleotide exchange factor SIL1</fullName>
    </recommendedName>
</protein>
<dbReference type="GeneID" id="106817801"/>
<dbReference type="InterPro" id="IPR011989">
    <property type="entry name" value="ARM-like"/>
</dbReference>
<sequence length="486" mass="55117">MIIFRATFTSYYNYNLQVFIMSVFWLLVSFWWCMGVNNPTVITVSMDTQSNLNKQSSALAIVDKNGGNDNEEEVTVSEEEVIQNINEFTPTNEWKTIEEGQVIPAGLHVRIDLQTGKKEAKLIDKNNDEPLETTSGPASMSFTPEELKMALKNMKLSHDDVKHGDVHRTMSHSEKAAGTAFRSYAELKRTLGEMSMREESDATVMARLLAEYGASHDTEKRRNILVDLEYYVHQIDNAQDFVKMGGLAVVREALNSSHSELRAEAAHVLGSSLQSNPKVQVAVLEAAMLQPLIHRLNEIPADLTERRRMLYAISCLVRHFPLAQEKFVSYGGIQVLVGLFENSGVHKLQVKAVDLVSDLLVERHGILEDTVPLNNELLQQRLQQYNSVNLEKVLRDQLWCNRVVKLLITDEHDTRERVLQALKLLSHDVCIPTSDQDLLEFLQTMQSEYTRLVQVDGADDSYFLHLHQLASDVLEVLRRSAVKDEL</sequence>
<evidence type="ECO:0000256" key="6">
    <source>
        <dbReference type="ARBA" id="ARBA00022824"/>
    </source>
</evidence>
<evidence type="ECO:0000256" key="5">
    <source>
        <dbReference type="ARBA" id="ARBA00022729"/>
    </source>
</evidence>
<comment type="subcellular location">
    <subcellularLocation>
        <location evidence="1">Endoplasmic reticulum lumen</location>
    </subcellularLocation>
</comment>
<dbReference type="PANTHER" id="PTHR19316:SF35">
    <property type="entry name" value="NUCLEOTIDE EXCHANGE FACTOR SIL1"/>
    <property type="match status" value="1"/>
</dbReference>
<dbReference type="InterPro" id="IPR050693">
    <property type="entry name" value="Hsp70_NEF-Inhibitors"/>
</dbReference>
<evidence type="ECO:0000256" key="3">
    <source>
        <dbReference type="ARBA" id="ARBA00015352"/>
    </source>
</evidence>
<comment type="similarity">
    <text evidence="2">Belongs to the SIL1 family.</text>
</comment>
<keyword evidence="7" id="KW-0653">Protein transport</keyword>
<keyword evidence="10" id="KW-0812">Transmembrane</keyword>
<keyword evidence="6" id="KW-0256">Endoplasmic reticulum</keyword>
<keyword evidence="5" id="KW-0732">Signal</keyword>
<keyword evidence="9" id="KW-0325">Glycoprotein</keyword>
<keyword evidence="4" id="KW-0813">Transport</keyword>
<evidence type="ECO:0000256" key="8">
    <source>
        <dbReference type="ARBA" id="ARBA00023010"/>
    </source>
</evidence>
<evidence type="ECO:0000256" key="9">
    <source>
        <dbReference type="ARBA" id="ARBA00023180"/>
    </source>
</evidence>
<dbReference type="PANTHER" id="PTHR19316">
    <property type="entry name" value="PROTEIN FOLDING REGULATOR"/>
    <property type="match status" value="1"/>
</dbReference>
<evidence type="ECO:0000256" key="7">
    <source>
        <dbReference type="ARBA" id="ARBA00022927"/>
    </source>
</evidence>
<reference evidence="12" key="1">
    <citation type="submission" date="2025-08" db="UniProtKB">
        <authorList>
            <consortium name="RefSeq"/>
        </authorList>
    </citation>
    <scope>IDENTIFICATION</scope>
</reference>
<keyword evidence="10" id="KW-0472">Membrane</keyword>
<dbReference type="InterPro" id="IPR016024">
    <property type="entry name" value="ARM-type_fold"/>
</dbReference>
<evidence type="ECO:0000256" key="4">
    <source>
        <dbReference type="ARBA" id="ARBA00022448"/>
    </source>
</evidence>
<dbReference type="Proteomes" id="UP000695022">
    <property type="component" value="Unplaced"/>
</dbReference>
<evidence type="ECO:0000256" key="1">
    <source>
        <dbReference type="ARBA" id="ARBA00004319"/>
    </source>
</evidence>
<keyword evidence="8" id="KW-0811">Translocation</keyword>
<name>A0ABM1F0L2_PRICU</name>
<gene>
    <name evidence="12" type="primary">LOC106817801</name>
</gene>
<accession>A0ABM1F0L2</accession>
<organism evidence="11 12">
    <name type="scientific">Priapulus caudatus</name>
    <name type="common">Priapulid worm</name>
    <dbReference type="NCBI Taxonomy" id="37621"/>
    <lineage>
        <taxon>Eukaryota</taxon>
        <taxon>Metazoa</taxon>
        <taxon>Ecdysozoa</taxon>
        <taxon>Scalidophora</taxon>
        <taxon>Priapulida</taxon>
        <taxon>Priapulimorpha</taxon>
        <taxon>Priapulimorphida</taxon>
        <taxon>Priapulidae</taxon>
        <taxon>Priapulus</taxon>
    </lineage>
</organism>
<dbReference type="SUPFAM" id="SSF48371">
    <property type="entry name" value="ARM repeat"/>
    <property type="match status" value="1"/>
</dbReference>
<evidence type="ECO:0000256" key="10">
    <source>
        <dbReference type="SAM" id="Phobius"/>
    </source>
</evidence>
<evidence type="ECO:0000313" key="12">
    <source>
        <dbReference type="RefSeq" id="XP_014677983.1"/>
    </source>
</evidence>
<evidence type="ECO:0000313" key="11">
    <source>
        <dbReference type="Proteomes" id="UP000695022"/>
    </source>
</evidence>
<keyword evidence="10" id="KW-1133">Transmembrane helix</keyword>
<evidence type="ECO:0000256" key="2">
    <source>
        <dbReference type="ARBA" id="ARBA00010588"/>
    </source>
</evidence>
<dbReference type="Gene3D" id="1.25.10.10">
    <property type="entry name" value="Leucine-rich Repeat Variant"/>
    <property type="match status" value="1"/>
</dbReference>
<proteinExistence type="inferred from homology"/>
<feature type="transmembrane region" description="Helical" evidence="10">
    <location>
        <begin position="12"/>
        <end position="32"/>
    </location>
</feature>
<keyword evidence="11" id="KW-1185">Reference proteome</keyword>
<dbReference type="RefSeq" id="XP_014677983.1">
    <property type="nucleotide sequence ID" value="XM_014822497.1"/>
</dbReference>